<dbReference type="PANTHER" id="PTHR10520">
    <property type="entry name" value="TRIFUNCTIONAL PURINE BIOSYNTHETIC PROTEIN ADENOSINE-3-RELATED"/>
    <property type="match status" value="1"/>
</dbReference>
<evidence type="ECO:0000259" key="12">
    <source>
        <dbReference type="Pfam" id="PF00586"/>
    </source>
</evidence>
<dbReference type="GO" id="GO:0004637">
    <property type="term" value="F:phosphoribosylamine-glycine ligase activity"/>
    <property type="evidence" value="ECO:0007669"/>
    <property type="project" value="TreeGrafter"/>
</dbReference>
<sequence>MSMERPQPNAYARAGVDVDVEAQASRIMYEASKKTFENRRGKLGEIVAPVDDFAGLKMIAAHGLPEGTFFSVGFDTAGTKVEIAERVGKYDTIAFDLFAMVCDDALVRGGEPVLVGTNLDVKTLGTDERFLPIIRELAEGYVAAAREANVAIVNGEIAQMGELMEGWGEFAFHWGAACVWFAEKEKLLTGKEIQAGDFVVMLRERGIRANGLSLARKILSEAHGEEWHTQVFGDSTLGLHMLSPSVIYSRAVVGMYGGFGERGACAVHGVAHITGGGVPEKVGRVLRPSGLGARLTELFEPGEIIAYCQSAGAVSDRDAYRAWNMGQGMAIFTPDPEAVVAHAARAGIDARVAGVVIPERKIELVSRGVENTGGVITFEI</sequence>
<evidence type="ECO:0000313" key="14">
    <source>
        <dbReference type="EMBL" id="PIR82350.1"/>
    </source>
</evidence>
<dbReference type="GO" id="GO:0005829">
    <property type="term" value="C:cytosol"/>
    <property type="evidence" value="ECO:0007669"/>
    <property type="project" value="TreeGrafter"/>
</dbReference>
<dbReference type="Pfam" id="PF00586">
    <property type="entry name" value="AIRS"/>
    <property type="match status" value="1"/>
</dbReference>
<dbReference type="GO" id="GO:0005524">
    <property type="term" value="F:ATP binding"/>
    <property type="evidence" value="ECO:0007669"/>
    <property type="project" value="UniProtKB-KW"/>
</dbReference>
<dbReference type="EMBL" id="PFBM01000017">
    <property type="protein sequence ID" value="PIR82350.1"/>
    <property type="molecule type" value="Genomic_DNA"/>
</dbReference>
<dbReference type="InterPro" id="IPR010918">
    <property type="entry name" value="PurM-like_C_dom"/>
</dbReference>
<dbReference type="InterPro" id="IPR036676">
    <property type="entry name" value="PurM-like_C_sf"/>
</dbReference>
<keyword evidence="6" id="KW-0547">Nucleotide-binding</keyword>
<proteinExistence type="inferred from homology"/>
<dbReference type="InterPro" id="IPR004733">
    <property type="entry name" value="PurM_cligase"/>
</dbReference>
<dbReference type="PANTHER" id="PTHR10520:SF12">
    <property type="entry name" value="TRIFUNCTIONAL PURINE BIOSYNTHETIC PROTEIN ADENOSINE-3"/>
    <property type="match status" value="1"/>
</dbReference>
<evidence type="ECO:0000256" key="1">
    <source>
        <dbReference type="ARBA" id="ARBA00004686"/>
    </source>
</evidence>
<dbReference type="GO" id="GO:0006189">
    <property type="term" value="P:'de novo' IMP biosynthetic process"/>
    <property type="evidence" value="ECO:0007669"/>
    <property type="project" value="UniProtKB-UniPathway"/>
</dbReference>
<comment type="pathway">
    <text evidence="1">Purine metabolism; IMP biosynthesis via de novo pathway; 5-amino-1-(5-phospho-D-ribosyl)imidazole from N(2)-formyl-N(1)-(5-phospho-D-ribosyl)glycinamide: step 2/2.</text>
</comment>
<dbReference type="InterPro" id="IPR016188">
    <property type="entry name" value="PurM-like_N"/>
</dbReference>
<organism evidence="14 15">
    <name type="scientific">Candidatus Kaiserbacteria bacterium CG10_big_fil_rev_8_21_14_0_10_59_10</name>
    <dbReference type="NCBI Taxonomy" id="1974612"/>
    <lineage>
        <taxon>Bacteria</taxon>
        <taxon>Candidatus Kaiseribacteriota</taxon>
    </lineage>
</organism>
<evidence type="ECO:0000313" key="15">
    <source>
        <dbReference type="Proteomes" id="UP000231379"/>
    </source>
</evidence>
<dbReference type="UniPathway" id="UPA00074">
    <property type="reaction ID" value="UER00129"/>
</dbReference>
<accession>A0A2H0U7N5</accession>
<gene>
    <name evidence="14" type="ORF">COU20_02910</name>
</gene>
<dbReference type="Proteomes" id="UP000231379">
    <property type="component" value="Unassembled WGS sequence"/>
</dbReference>
<evidence type="ECO:0000256" key="8">
    <source>
        <dbReference type="ARBA" id="ARBA00031908"/>
    </source>
</evidence>
<protein>
    <recommendedName>
        <fullName evidence="4">Phosphoribosylformylglycinamidine cyclo-ligase</fullName>
        <ecNumber evidence="3">6.3.3.1</ecNumber>
    </recommendedName>
    <alternativeName>
        <fullName evidence="9">AIR synthase</fullName>
    </alternativeName>
    <alternativeName>
        <fullName evidence="10">AIRS</fullName>
    </alternativeName>
    <alternativeName>
        <fullName evidence="8">Phosphoribosyl-aminoimidazole synthetase</fullName>
    </alternativeName>
</protein>
<dbReference type="Gene3D" id="3.90.650.10">
    <property type="entry name" value="PurM-like C-terminal domain"/>
    <property type="match status" value="1"/>
</dbReference>
<evidence type="ECO:0000256" key="3">
    <source>
        <dbReference type="ARBA" id="ARBA00013047"/>
    </source>
</evidence>
<evidence type="ECO:0000256" key="10">
    <source>
        <dbReference type="ARBA" id="ARBA00033093"/>
    </source>
</evidence>
<dbReference type="AlphaFoldDB" id="A0A2H0U7N5"/>
<dbReference type="SUPFAM" id="SSF55326">
    <property type="entry name" value="PurM N-terminal domain-like"/>
    <property type="match status" value="1"/>
</dbReference>
<dbReference type="EC" id="6.3.3.1" evidence="3"/>
<dbReference type="InterPro" id="IPR036921">
    <property type="entry name" value="PurM-like_N_sf"/>
</dbReference>
<feature type="domain" description="PurM-like N-terminal" evidence="12">
    <location>
        <begin position="65"/>
        <end position="159"/>
    </location>
</feature>
<keyword evidence="5" id="KW-0436">Ligase</keyword>
<evidence type="ECO:0000256" key="9">
    <source>
        <dbReference type="ARBA" id="ARBA00032931"/>
    </source>
</evidence>
<reference evidence="15" key="1">
    <citation type="submission" date="2017-09" db="EMBL/GenBank/DDBJ databases">
        <title>Depth-based differentiation of microbial function through sediment-hosted aquifers and enrichment of novel symbionts in the deep terrestrial subsurface.</title>
        <authorList>
            <person name="Probst A.J."/>
            <person name="Ladd B."/>
            <person name="Jarett J.K."/>
            <person name="Geller-Mcgrath D.E."/>
            <person name="Sieber C.M.K."/>
            <person name="Emerson J.B."/>
            <person name="Anantharaman K."/>
            <person name="Thomas B.C."/>
            <person name="Malmstrom R."/>
            <person name="Stieglmeier M."/>
            <person name="Klingl A."/>
            <person name="Woyke T."/>
            <person name="Ryan C.M."/>
            <person name="Banfield J.F."/>
        </authorList>
    </citation>
    <scope>NUCLEOTIDE SEQUENCE [LARGE SCALE GENOMIC DNA]</scope>
</reference>
<dbReference type="GO" id="GO:0046084">
    <property type="term" value="P:adenine biosynthetic process"/>
    <property type="evidence" value="ECO:0007669"/>
    <property type="project" value="TreeGrafter"/>
</dbReference>
<name>A0A2H0U7N5_9BACT</name>
<dbReference type="GO" id="GO:0004641">
    <property type="term" value="F:phosphoribosylformylglycinamidine cyclo-ligase activity"/>
    <property type="evidence" value="ECO:0007669"/>
    <property type="project" value="UniProtKB-EC"/>
</dbReference>
<dbReference type="SUPFAM" id="SSF56042">
    <property type="entry name" value="PurM C-terminal domain-like"/>
    <property type="match status" value="1"/>
</dbReference>
<evidence type="ECO:0000256" key="6">
    <source>
        <dbReference type="ARBA" id="ARBA00022741"/>
    </source>
</evidence>
<comment type="catalytic activity">
    <reaction evidence="11">
        <text>2-formamido-N(1)-(5-O-phospho-beta-D-ribosyl)acetamidine + ATP = 5-amino-1-(5-phospho-beta-D-ribosyl)imidazole + ADP + phosphate + H(+)</text>
        <dbReference type="Rhea" id="RHEA:23032"/>
        <dbReference type="ChEBI" id="CHEBI:15378"/>
        <dbReference type="ChEBI" id="CHEBI:30616"/>
        <dbReference type="ChEBI" id="CHEBI:43474"/>
        <dbReference type="ChEBI" id="CHEBI:137981"/>
        <dbReference type="ChEBI" id="CHEBI:147287"/>
        <dbReference type="ChEBI" id="CHEBI:456216"/>
        <dbReference type="EC" id="6.3.3.1"/>
    </reaction>
</comment>
<evidence type="ECO:0000256" key="7">
    <source>
        <dbReference type="ARBA" id="ARBA00022840"/>
    </source>
</evidence>
<comment type="caution">
    <text evidence="14">The sequence shown here is derived from an EMBL/GenBank/DDBJ whole genome shotgun (WGS) entry which is preliminary data.</text>
</comment>
<dbReference type="Gene3D" id="3.30.1330.10">
    <property type="entry name" value="PurM-like, N-terminal domain"/>
    <property type="match status" value="1"/>
</dbReference>
<feature type="domain" description="PurM-like C-terminal" evidence="13">
    <location>
        <begin position="194"/>
        <end position="365"/>
    </location>
</feature>
<comment type="similarity">
    <text evidence="2">Belongs to the AIR synthase family.</text>
</comment>
<evidence type="ECO:0000256" key="2">
    <source>
        <dbReference type="ARBA" id="ARBA00010280"/>
    </source>
</evidence>
<dbReference type="Pfam" id="PF02769">
    <property type="entry name" value="AIRS_C"/>
    <property type="match status" value="1"/>
</dbReference>
<evidence type="ECO:0000256" key="5">
    <source>
        <dbReference type="ARBA" id="ARBA00022598"/>
    </source>
</evidence>
<evidence type="ECO:0000256" key="11">
    <source>
        <dbReference type="ARBA" id="ARBA00049057"/>
    </source>
</evidence>
<evidence type="ECO:0000256" key="4">
    <source>
        <dbReference type="ARBA" id="ARBA00020367"/>
    </source>
</evidence>
<evidence type="ECO:0000259" key="13">
    <source>
        <dbReference type="Pfam" id="PF02769"/>
    </source>
</evidence>
<keyword evidence="7" id="KW-0067">ATP-binding</keyword>